<sequence length="243" mass="27630">MASEYRCVGCGIRVKSLFIQYSPGNIRLMKCGNCKEVADEYIECERMIIFIDLILHRPKVYRHVLYNAINPENVNIQHLLWKLVFVYLLLDSYRGLLLRRTDENSSFSESSVLISVKVLIGVLSANAAFIFSFALAAKGFLNEVSRRRDIILGLLISSYFKIFLLAMLVWEFPMAVIFIVDILVVTSNSMALKVMTETTTSRCIGVCLMAHLVRFLVGQIFEPTTLLTQFGSVTYLSSLFRIV</sequence>
<evidence type="ECO:0000256" key="8">
    <source>
        <dbReference type="ARBA" id="ARBA00023098"/>
    </source>
</evidence>
<feature type="transmembrane region" description="Helical" evidence="10">
    <location>
        <begin position="79"/>
        <end position="98"/>
    </location>
</feature>
<reference evidence="11 12" key="1">
    <citation type="submission" date="2024-04" db="EMBL/GenBank/DDBJ databases">
        <title>Genome assembly C_amara_ONT_v2.</title>
        <authorList>
            <person name="Yant L."/>
            <person name="Moore C."/>
            <person name="Slenker M."/>
        </authorList>
    </citation>
    <scope>NUCLEOTIDE SEQUENCE [LARGE SCALE GENOMIC DNA]</scope>
    <source>
        <tissue evidence="11">Leaf</tissue>
    </source>
</reference>
<keyword evidence="5 10" id="KW-0256">Endoplasmic reticulum</keyword>
<evidence type="ECO:0000313" key="11">
    <source>
        <dbReference type="EMBL" id="KAL1220323.1"/>
    </source>
</evidence>
<evidence type="ECO:0000256" key="3">
    <source>
        <dbReference type="ARBA" id="ARBA00022448"/>
    </source>
</evidence>
<proteinExistence type="inferred from homology"/>
<evidence type="ECO:0000256" key="9">
    <source>
        <dbReference type="ARBA" id="ARBA00023136"/>
    </source>
</evidence>
<dbReference type="GO" id="GO:0032366">
    <property type="term" value="P:intracellular sterol transport"/>
    <property type="evidence" value="ECO:0007669"/>
    <property type="project" value="UniProtKB-UniRule"/>
</dbReference>
<name>A0ABD1BT30_CARAN</name>
<dbReference type="InterPro" id="IPR007290">
    <property type="entry name" value="Arv1"/>
</dbReference>
<keyword evidence="10" id="KW-0746">Sphingolipid metabolism</keyword>
<keyword evidence="8 10" id="KW-0443">Lipid metabolism</keyword>
<dbReference type="Pfam" id="PF04161">
    <property type="entry name" value="Arv1"/>
    <property type="match status" value="1"/>
</dbReference>
<keyword evidence="4 10" id="KW-0812">Transmembrane</keyword>
<evidence type="ECO:0000256" key="6">
    <source>
        <dbReference type="ARBA" id="ARBA00022989"/>
    </source>
</evidence>
<dbReference type="GO" id="GO:0097036">
    <property type="term" value="P:regulation of plasma membrane sterol distribution"/>
    <property type="evidence" value="ECO:0007669"/>
    <property type="project" value="UniProtKB-UniRule"/>
</dbReference>
<evidence type="ECO:0000256" key="10">
    <source>
        <dbReference type="RuleBase" id="RU368065"/>
    </source>
</evidence>
<comment type="function">
    <text evidence="10">Regulates also the sphingolipid metabolism.</text>
</comment>
<feature type="transmembrane region" description="Helical" evidence="10">
    <location>
        <begin position="174"/>
        <end position="191"/>
    </location>
</feature>
<dbReference type="PANTHER" id="PTHR14467:SF0">
    <property type="entry name" value="PROTEIN ARV1"/>
    <property type="match status" value="1"/>
</dbReference>
<evidence type="ECO:0000256" key="5">
    <source>
        <dbReference type="ARBA" id="ARBA00022824"/>
    </source>
</evidence>
<dbReference type="AlphaFoldDB" id="A0ABD1BT30"/>
<dbReference type="GO" id="GO:0016125">
    <property type="term" value="P:sterol metabolic process"/>
    <property type="evidence" value="ECO:0007669"/>
    <property type="project" value="UniProtKB-UniRule"/>
</dbReference>
<dbReference type="Proteomes" id="UP001558713">
    <property type="component" value="Unassembled WGS sequence"/>
</dbReference>
<organism evidence="11 12">
    <name type="scientific">Cardamine amara subsp. amara</name>
    <dbReference type="NCBI Taxonomy" id="228776"/>
    <lineage>
        <taxon>Eukaryota</taxon>
        <taxon>Viridiplantae</taxon>
        <taxon>Streptophyta</taxon>
        <taxon>Embryophyta</taxon>
        <taxon>Tracheophyta</taxon>
        <taxon>Spermatophyta</taxon>
        <taxon>Magnoliopsida</taxon>
        <taxon>eudicotyledons</taxon>
        <taxon>Gunneridae</taxon>
        <taxon>Pentapetalae</taxon>
        <taxon>rosids</taxon>
        <taxon>malvids</taxon>
        <taxon>Brassicales</taxon>
        <taxon>Brassicaceae</taxon>
        <taxon>Cardamineae</taxon>
        <taxon>Cardamine</taxon>
    </lineage>
</organism>
<dbReference type="GO" id="GO:0006665">
    <property type="term" value="P:sphingolipid metabolic process"/>
    <property type="evidence" value="ECO:0007669"/>
    <property type="project" value="UniProtKB-UniRule"/>
</dbReference>
<feature type="transmembrane region" description="Helical" evidence="10">
    <location>
        <begin position="118"/>
        <end position="137"/>
    </location>
</feature>
<keyword evidence="6 10" id="KW-1133">Transmembrane helix</keyword>
<comment type="subcellular location">
    <subcellularLocation>
        <location evidence="1 10">Endoplasmic reticulum membrane</location>
        <topology evidence="1 10">Multi-pass membrane protein</topology>
    </subcellularLocation>
</comment>
<keyword evidence="7 10" id="KW-0445">Lipid transport</keyword>
<dbReference type="EMBL" id="JBANAX010000157">
    <property type="protein sequence ID" value="KAL1220323.1"/>
    <property type="molecule type" value="Genomic_DNA"/>
</dbReference>
<accession>A0ABD1BT30</accession>
<evidence type="ECO:0000256" key="4">
    <source>
        <dbReference type="ARBA" id="ARBA00022692"/>
    </source>
</evidence>
<comment type="caution">
    <text evidence="11">The sequence shown here is derived from an EMBL/GenBank/DDBJ whole genome shotgun (WGS) entry which is preliminary data.</text>
</comment>
<keyword evidence="12" id="KW-1185">Reference proteome</keyword>
<keyword evidence="3 10" id="KW-0813">Transport</keyword>
<evidence type="ECO:0000313" key="12">
    <source>
        <dbReference type="Proteomes" id="UP001558713"/>
    </source>
</evidence>
<gene>
    <name evidence="11" type="ORF">V5N11_021083</name>
</gene>
<feature type="transmembrane region" description="Helical" evidence="10">
    <location>
        <begin position="149"/>
        <end position="168"/>
    </location>
</feature>
<keyword evidence="9 10" id="KW-0472">Membrane</keyword>
<dbReference type="PANTHER" id="PTHR14467">
    <property type="entry name" value="ARV1"/>
    <property type="match status" value="1"/>
</dbReference>
<evidence type="ECO:0000256" key="1">
    <source>
        <dbReference type="ARBA" id="ARBA00004477"/>
    </source>
</evidence>
<protein>
    <recommendedName>
        <fullName evidence="10">Protein ARV</fullName>
    </recommendedName>
</protein>
<evidence type="ECO:0000256" key="7">
    <source>
        <dbReference type="ARBA" id="ARBA00023055"/>
    </source>
</evidence>
<comment type="similarity">
    <text evidence="2 10">Belongs to the ARV1 family.</text>
</comment>
<evidence type="ECO:0000256" key="2">
    <source>
        <dbReference type="ARBA" id="ARBA00009187"/>
    </source>
</evidence>
<comment type="function">
    <text evidence="10">Mediator of sterol homeostasis involved in sterol uptake, trafficking and distribution into membranes.</text>
</comment>
<dbReference type="GO" id="GO:0005789">
    <property type="term" value="C:endoplasmic reticulum membrane"/>
    <property type="evidence" value="ECO:0007669"/>
    <property type="project" value="UniProtKB-SubCell"/>
</dbReference>